<evidence type="ECO:0000256" key="1">
    <source>
        <dbReference type="SAM" id="SignalP"/>
    </source>
</evidence>
<evidence type="ECO:0000313" key="2">
    <source>
        <dbReference type="EMBL" id="MBA5606556.1"/>
    </source>
</evidence>
<feature type="signal peptide" evidence="1">
    <location>
        <begin position="1"/>
        <end position="27"/>
    </location>
</feature>
<dbReference type="InterPro" id="IPR031560">
    <property type="entry name" value="CzcE"/>
</dbReference>
<name>A0A7W2EII1_9BURK</name>
<accession>A0A7W2EII1</accession>
<reference evidence="2 3" key="1">
    <citation type="submission" date="2020-07" db="EMBL/GenBank/DDBJ databases">
        <title>Novel species isolated from subtropical streams in China.</title>
        <authorList>
            <person name="Lu H."/>
        </authorList>
    </citation>
    <scope>NUCLEOTIDE SEQUENCE [LARGE SCALE GENOMIC DNA]</scope>
    <source>
        <strain evidence="2 3">FT3S</strain>
    </source>
</reference>
<keyword evidence="1" id="KW-0732">Signal</keyword>
<dbReference type="RefSeq" id="WP_182218755.1">
    <property type="nucleotide sequence ID" value="NZ_JACEZS010000011.1"/>
</dbReference>
<dbReference type="InterPro" id="IPR038674">
    <property type="entry name" value="CzcE_sf"/>
</dbReference>
<dbReference type="Gene3D" id="2.60.40.2280">
    <property type="entry name" value="Heavy-metal resistance protein CzcE"/>
    <property type="match status" value="1"/>
</dbReference>
<feature type="chain" id="PRO_5031545971" evidence="1">
    <location>
        <begin position="28"/>
        <end position="116"/>
    </location>
</feature>
<keyword evidence="3" id="KW-1185">Reference proteome</keyword>
<protein>
    <submittedName>
        <fullName evidence="2">CzcE family metal-binding protein</fullName>
    </submittedName>
</protein>
<dbReference type="Pfam" id="PF16986">
    <property type="entry name" value="CzcE"/>
    <property type="match status" value="1"/>
</dbReference>
<evidence type="ECO:0000313" key="3">
    <source>
        <dbReference type="Proteomes" id="UP000566711"/>
    </source>
</evidence>
<comment type="caution">
    <text evidence="2">The sequence shown here is derived from an EMBL/GenBank/DDBJ whole genome shotgun (WGS) entry which is preliminary data.</text>
</comment>
<sequence length="116" mass="12393">MLNIRHPAMAILLASLASSAAICQAHASGYTGTSADYGSQVPTAGAVRTIVITPDTRWINVTNGETIRFSVGDQNFTWHFDTLQGEITFELARIAPAGVNVGTVRTYVTANPQYHG</sequence>
<dbReference type="AlphaFoldDB" id="A0A7W2EII1"/>
<dbReference type="Proteomes" id="UP000566711">
    <property type="component" value="Unassembled WGS sequence"/>
</dbReference>
<proteinExistence type="predicted"/>
<organism evidence="2 3">
    <name type="scientific">Rugamonas fusca</name>
    <dbReference type="NCBI Taxonomy" id="2758568"/>
    <lineage>
        <taxon>Bacteria</taxon>
        <taxon>Pseudomonadati</taxon>
        <taxon>Pseudomonadota</taxon>
        <taxon>Betaproteobacteria</taxon>
        <taxon>Burkholderiales</taxon>
        <taxon>Oxalobacteraceae</taxon>
        <taxon>Telluria group</taxon>
        <taxon>Rugamonas</taxon>
    </lineage>
</organism>
<dbReference type="EMBL" id="JACEZS010000011">
    <property type="protein sequence ID" value="MBA5606556.1"/>
    <property type="molecule type" value="Genomic_DNA"/>
</dbReference>
<gene>
    <name evidence="2" type="ORF">H3H36_14455</name>
</gene>